<dbReference type="InterPro" id="IPR012000">
    <property type="entry name" value="Thiamin_PyroP_enz_cen_dom"/>
</dbReference>
<evidence type="ECO:0000313" key="8">
    <source>
        <dbReference type="Proteomes" id="UP000214603"/>
    </source>
</evidence>
<gene>
    <name evidence="7" type="ORF">CEY11_12135</name>
</gene>
<proteinExistence type="inferred from homology"/>
<evidence type="ECO:0000259" key="5">
    <source>
        <dbReference type="Pfam" id="PF02775"/>
    </source>
</evidence>
<protein>
    <submittedName>
        <fullName evidence="7">Benzoylformate decarboxylase</fullName>
    </submittedName>
</protein>
<dbReference type="InterPro" id="IPR000399">
    <property type="entry name" value="TPP-bd_CS"/>
</dbReference>
<dbReference type="EMBL" id="NJIH01000006">
    <property type="protein sequence ID" value="OWT60417.1"/>
    <property type="molecule type" value="Genomic_DNA"/>
</dbReference>
<reference evidence="8" key="1">
    <citation type="submission" date="2017-06" db="EMBL/GenBank/DDBJ databases">
        <title>Herbaspirillum phytohormonus sp. nov., isolated from the root nodule of Robinia pseudoacacia in lead-zinc mine.</title>
        <authorList>
            <person name="Fan M."/>
            <person name="Lin Y."/>
        </authorList>
    </citation>
    <scope>NUCLEOTIDE SEQUENCE [LARGE SCALE GENOMIC DNA]</scope>
    <source>
        <strain evidence="8">SC-089</strain>
    </source>
</reference>
<dbReference type="GO" id="GO:0003984">
    <property type="term" value="F:acetolactate synthase activity"/>
    <property type="evidence" value="ECO:0007669"/>
    <property type="project" value="TreeGrafter"/>
</dbReference>
<dbReference type="Gene3D" id="3.40.50.970">
    <property type="match status" value="2"/>
</dbReference>
<accession>A0A225MGE3</accession>
<dbReference type="AlphaFoldDB" id="A0A225MGE3"/>
<dbReference type="CDD" id="cd07035">
    <property type="entry name" value="TPP_PYR_POX_like"/>
    <property type="match status" value="1"/>
</dbReference>
<evidence type="ECO:0000259" key="4">
    <source>
        <dbReference type="Pfam" id="PF00205"/>
    </source>
</evidence>
<dbReference type="Pfam" id="PF02776">
    <property type="entry name" value="TPP_enzyme_N"/>
    <property type="match status" value="1"/>
</dbReference>
<keyword evidence="8" id="KW-1185">Reference proteome</keyword>
<dbReference type="InterPro" id="IPR011766">
    <property type="entry name" value="TPP_enzyme_TPP-bd"/>
</dbReference>
<comment type="caution">
    <text evidence="7">The sequence shown here is derived from an EMBL/GenBank/DDBJ whole genome shotgun (WGS) entry which is preliminary data.</text>
</comment>
<dbReference type="Pfam" id="PF02775">
    <property type="entry name" value="TPP_enzyme_C"/>
    <property type="match status" value="1"/>
</dbReference>
<dbReference type="Gene3D" id="3.40.50.1220">
    <property type="entry name" value="TPP-binding domain"/>
    <property type="match status" value="1"/>
</dbReference>
<dbReference type="NCBIfam" id="NF005485">
    <property type="entry name" value="PRK07092.1"/>
    <property type="match status" value="1"/>
</dbReference>
<evidence type="ECO:0000256" key="3">
    <source>
        <dbReference type="RuleBase" id="RU362132"/>
    </source>
</evidence>
<feature type="domain" description="Thiamine pyrophosphate enzyme N-terminal TPP-binding" evidence="6">
    <location>
        <begin position="18"/>
        <end position="118"/>
    </location>
</feature>
<dbReference type="SUPFAM" id="SSF52518">
    <property type="entry name" value="Thiamin diphosphate-binding fold (THDP-binding)"/>
    <property type="match status" value="2"/>
</dbReference>
<organism evidence="7 8">
    <name type="scientific">Candidimonas nitroreducens</name>
    <dbReference type="NCBI Taxonomy" id="683354"/>
    <lineage>
        <taxon>Bacteria</taxon>
        <taxon>Pseudomonadati</taxon>
        <taxon>Pseudomonadota</taxon>
        <taxon>Betaproteobacteria</taxon>
        <taxon>Burkholderiales</taxon>
        <taxon>Alcaligenaceae</taxon>
        <taxon>Candidimonas</taxon>
    </lineage>
</organism>
<evidence type="ECO:0000259" key="6">
    <source>
        <dbReference type="Pfam" id="PF02776"/>
    </source>
</evidence>
<dbReference type="Proteomes" id="UP000214603">
    <property type="component" value="Unassembled WGS sequence"/>
</dbReference>
<dbReference type="PROSITE" id="PS00187">
    <property type="entry name" value="TPP_ENZYMES"/>
    <property type="match status" value="1"/>
</dbReference>
<dbReference type="GO" id="GO:0050660">
    <property type="term" value="F:flavin adenine dinucleotide binding"/>
    <property type="evidence" value="ECO:0007669"/>
    <property type="project" value="TreeGrafter"/>
</dbReference>
<evidence type="ECO:0000313" key="7">
    <source>
        <dbReference type="EMBL" id="OWT60417.1"/>
    </source>
</evidence>
<dbReference type="InterPro" id="IPR045229">
    <property type="entry name" value="TPP_enz"/>
</dbReference>
<dbReference type="InterPro" id="IPR012001">
    <property type="entry name" value="Thiamin_PyroP_enz_TPP-bd_dom"/>
</dbReference>
<feature type="domain" description="Thiamine pyrophosphate enzyme central" evidence="4">
    <location>
        <begin position="203"/>
        <end position="333"/>
    </location>
</feature>
<evidence type="ECO:0000256" key="2">
    <source>
        <dbReference type="ARBA" id="ARBA00023052"/>
    </source>
</evidence>
<name>A0A225MGE3_9BURK</name>
<dbReference type="GO" id="GO:0030976">
    <property type="term" value="F:thiamine pyrophosphate binding"/>
    <property type="evidence" value="ECO:0007669"/>
    <property type="project" value="InterPro"/>
</dbReference>
<dbReference type="RefSeq" id="WP_088603675.1">
    <property type="nucleotide sequence ID" value="NZ_NJIH01000006.1"/>
</dbReference>
<keyword evidence="2 3" id="KW-0786">Thiamine pyrophosphate</keyword>
<dbReference type="GO" id="GO:0000287">
    <property type="term" value="F:magnesium ion binding"/>
    <property type="evidence" value="ECO:0007669"/>
    <property type="project" value="InterPro"/>
</dbReference>
<dbReference type="CDD" id="cd02002">
    <property type="entry name" value="TPP_BFDC"/>
    <property type="match status" value="1"/>
</dbReference>
<dbReference type="InterPro" id="IPR029035">
    <property type="entry name" value="DHS-like_NAD/FAD-binding_dom"/>
</dbReference>
<evidence type="ECO:0000256" key="1">
    <source>
        <dbReference type="ARBA" id="ARBA00007812"/>
    </source>
</evidence>
<dbReference type="Pfam" id="PF00205">
    <property type="entry name" value="TPP_enzyme_M"/>
    <property type="match status" value="1"/>
</dbReference>
<dbReference type="PANTHER" id="PTHR18968">
    <property type="entry name" value="THIAMINE PYROPHOSPHATE ENZYMES"/>
    <property type="match status" value="1"/>
</dbReference>
<sequence length="540" mass="57074">MTQATATSGASAGSSEFTVRDAVYALMREFGTNKIFGNPGSTELPMFRHFPDDFEYVLGLQEATVVGMADGYAQATGNASFVNLHAAAGVGNAMGNLYSAFKNQTPMVVIAGQQSRSILPFDPYLGSSQATELPKPYVKYSIQPARAADVPLAVARAYYTAMQAPRGPVLVSVPVDDWDRPAQPLAVRAVSTRVAPDPDALRVIADALNAAQRPAFVVGASVDRDDAWPQMLRLTESHSAAVYVAPFAARCSFPEDHPLFRGFLPASRERIVAQLAAHDFILVIGAPAFIYHTEGQGPFIPPSARLYQLTEDPDTASWAPVGTAAVGSIRLALCGLQEQASPAARKPPPALAAVAPVPATRPMSAAYVLQTIAQVRAPDDIIVEEAPSSRIAMHSHLPIVRPQTFYTMASGGLGYGMPAAVGVAMGRPDKRVICVVGDGSALYSPQALWSAARQNLDITFIVINNAGYAAMKRFAGVFGFPADEPIQGIKLPGLDFMALAHAHGCPAVQVASPDDLAGVIRQGLDTRGPMLIEAIVESGV</sequence>
<dbReference type="PANTHER" id="PTHR18968:SF133">
    <property type="entry name" value="BENZOYLFORMATE DECARBOXYLASE"/>
    <property type="match status" value="1"/>
</dbReference>
<dbReference type="OrthoDB" id="2254214at2"/>
<dbReference type="SUPFAM" id="SSF52467">
    <property type="entry name" value="DHS-like NAD/FAD-binding domain"/>
    <property type="match status" value="1"/>
</dbReference>
<feature type="domain" description="Thiamine pyrophosphate enzyme TPP-binding" evidence="5">
    <location>
        <begin position="390"/>
        <end position="533"/>
    </location>
</feature>
<dbReference type="GO" id="GO:0019752">
    <property type="term" value="P:carboxylic acid metabolic process"/>
    <property type="evidence" value="ECO:0007669"/>
    <property type="project" value="UniProtKB-ARBA"/>
</dbReference>
<dbReference type="InterPro" id="IPR029061">
    <property type="entry name" value="THDP-binding"/>
</dbReference>
<comment type="similarity">
    <text evidence="1 3">Belongs to the TPP enzyme family.</text>
</comment>